<evidence type="ECO:0000313" key="3">
    <source>
        <dbReference type="Proteomes" id="UP000183832"/>
    </source>
</evidence>
<protein>
    <submittedName>
        <fullName evidence="2">CLUMA_CG018410, isoform A</fullName>
    </submittedName>
</protein>
<dbReference type="EMBL" id="CVRI01000064">
    <property type="protein sequence ID" value="CRL05307.1"/>
    <property type="molecule type" value="Genomic_DNA"/>
</dbReference>
<dbReference type="AlphaFoldDB" id="A0A1J1IYE7"/>
<organism evidence="2 3">
    <name type="scientific">Clunio marinus</name>
    <dbReference type="NCBI Taxonomy" id="568069"/>
    <lineage>
        <taxon>Eukaryota</taxon>
        <taxon>Metazoa</taxon>
        <taxon>Ecdysozoa</taxon>
        <taxon>Arthropoda</taxon>
        <taxon>Hexapoda</taxon>
        <taxon>Insecta</taxon>
        <taxon>Pterygota</taxon>
        <taxon>Neoptera</taxon>
        <taxon>Endopterygota</taxon>
        <taxon>Diptera</taxon>
        <taxon>Nematocera</taxon>
        <taxon>Chironomoidea</taxon>
        <taxon>Chironomidae</taxon>
        <taxon>Clunio</taxon>
    </lineage>
</organism>
<sequence length="74" mass="8331">MINRLLKRGDKSAQPAQSVPHDMKDKRRTRAKKCCTTLLISNGVLCTSRLLLVTLVLCKIGNFIKCIVKIEGKY</sequence>
<keyword evidence="3" id="KW-1185">Reference proteome</keyword>
<name>A0A1J1IYE7_9DIPT</name>
<evidence type="ECO:0000313" key="2">
    <source>
        <dbReference type="EMBL" id="CRL05307.1"/>
    </source>
</evidence>
<reference evidence="2 3" key="1">
    <citation type="submission" date="2015-04" db="EMBL/GenBank/DDBJ databases">
        <authorList>
            <person name="Syromyatnikov M.Y."/>
            <person name="Popov V.N."/>
        </authorList>
    </citation>
    <scope>NUCLEOTIDE SEQUENCE [LARGE SCALE GENOMIC DNA]</scope>
</reference>
<accession>A0A1J1IYE7</accession>
<gene>
    <name evidence="2" type="ORF">CLUMA_CG018410</name>
</gene>
<feature type="region of interest" description="Disordered" evidence="1">
    <location>
        <begin position="1"/>
        <end position="29"/>
    </location>
</feature>
<dbReference type="Proteomes" id="UP000183832">
    <property type="component" value="Unassembled WGS sequence"/>
</dbReference>
<evidence type="ECO:0000256" key="1">
    <source>
        <dbReference type="SAM" id="MobiDB-lite"/>
    </source>
</evidence>
<proteinExistence type="predicted"/>